<sequence length="80" mass="8770">MASSRPPLSKSADLDLTIISTKHLKNVADGKGLPLEEALVVLQAEREEPVLCWVQEHGGFKEGFMEDPVKDRAEGRVNGQ</sequence>
<dbReference type="AlphaFoldDB" id="A0A445BGT0"/>
<dbReference type="EMBL" id="SDMP01000009">
    <property type="protein sequence ID" value="RYR37892.1"/>
    <property type="molecule type" value="Genomic_DNA"/>
</dbReference>
<evidence type="ECO:0000313" key="2">
    <source>
        <dbReference type="Proteomes" id="UP000289738"/>
    </source>
</evidence>
<accession>A0A445BGT0</accession>
<keyword evidence="2" id="KW-1185">Reference proteome</keyword>
<dbReference type="Proteomes" id="UP000289738">
    <property type="component" value="Chromosome A09"/>
</dbReference>
<name>A0A445BGT0_ARAHY</name>
<protein>
    <submittedName>
        <fullName evidence="1">Uncharacterized protein</fullName>
    </submittedName>
</protein>
<reference evidence="1 2" key="1">
    <citation type="submission" date="2019-01" db="EMBL/GenBank/DDBJ databases">
        <title>Sequencing of cultivated peanut Arachis hypogaea provides insights into genome evolution and oil improvement.</title>
        <authorList>
            <person name="Chen X."/>
        </authorList>
    </citation>
    <scope>NUCLEOTIDE SEQUENCE [LARGE SCALE GENOMIC DNA]</scope>
    <source>
        <strain evidence="2">cv. Fuhuasheng</strain>
        <tissue evidence="1">Leaves</tissue>
    </source>
</reference>
<proteinExistence type="predicted"/>
<evidence type="ECO:0000313" key="1">
    <source>
        <dbReference type="EMBL" id="RYR37892.1"/>
    </source>
</evidence>
<organism evidence="1 2">
    <name type="scientific">Arachis hypogaea</name>
    <name type="common">Peanut</name>
    <dbReference type="NCBI Taxonomy" id="3818"/>
    <lineage>
        <taxon>Eukaryota</taxon>
        <taxon>Viridiplantae</taxon>
        <taxon>Streptophyta</taxon>
        <taxon>Embryophyta</taxon>
        <taxon>Tracheophyta</taxon>
        <taxon>Spermatophyta</taxon>
        <taxon>Magnoliopsida</taxon>
        <taxon>eudicotyledons</taxon>
        <taxon>Gunneridae</taxon>
        <taxon>Pentapetalae</taxon>
        <taxon>rosids</taxon>
        <taxon>fabids</taxon>
        <taxon>Fabales</taxon>
        <taxon>Fabaceae</taxon>
        <taxon>Papilionoideae</taxon>
        <taxon>50 kb inversion clade</taxon>
        <taxon>dalbergioids sensu lato</taxon>
        <taxon>Dalbergieae</taxon>
        <taxon>Pterocarpus clade</taxon>
        <taxon>Arachis</taxon>
    </lineage>
</organism>
<gene>
    <name evidence="1" type="ORF">Ahy_A09g042806</name>
</gene>
<comment type="caution">
    <text evidence="1">The sequence shown here is derived from an EMBL/GenBank/DDBJ whole genome shotgun (WGS) entry which is preliminary data.</text>
</comment>